<keyword evidence="1 4" id="KW-0808">Transferase</keyword>
<evidence type="ECO:0000256" key="2">
    <source>
        <dbReference type="ARBA" id="ARBA00023315"/>
    </source>
</evidence>
<dbReference type="AlphaFoldDB" id="A0A842IBI7"/>
<keyword evidence="2" id="KW-0012">Acyltransferase</keyword>
<dbReference type="SUPFAM" id="SSF55729">
    <property type="entry name" value="Acyl-CoA N-acyltransferases (Nat)"/>
    <property type="match status" value="1"/>
</dbReference>
<accession>A0A842IBI7</accession>
<sequence>MTPATLARLHALSFTTPRPWSEAEFAGFLSQPQSFLLTEGDSFLLGRVIVDEAELLTLATPPEQRGRGAAKRLVAAFLEQARQRGAASAFLEVAADNAPARHIYAAAGFTESGTRRGYYRSPEGRPIDAIVMTCTP</sequence>
<organism evidence="4 5">
    <name type="scientific">Paragemmobacter straminiformis</name>
    <dbReference type="NCBI Taxonomy" id="2045119"/>
    <lineage>
        <taxon>Bacteria</taxon>
        <taxon>Pseudomonadati</taxon>
        <taxon>Pseudomonadota</taxon>
        <taxon>Alphaproteobacteria</taxon>
        <taxon>Rhodobacterales</taxon>
        <taxon>Paracoccaceae</taxon>
        <taxon>Paragemmobacter</taxon>
    </lineage>
</organism>
<feature type="domain" description="N-acetyltransferase" evidence="3">
    <location>
        <begin position="1"/>
        <end position="136"/>
    </location>
</feature>
<dbReference type="GO" id="GO:0016747">
    <property type="term" value="F:acyltransferase activity, transferring groups other than amino-acyl groups"/>
    <property type="evidence" value="ECO:0007669"/>
    <property type="project" value="InterPro"/>
</dbReference>
<dbReference type="InterPro" id="IPR000182">
    <property type="entry name" value="GNAT_dom"/>
</dbReference>
<dbReference type="PANTHER" id="PTHR43420:SF12">
    <property type="entry name" value="N-ACETYLTRANSFERASE DOMAIN-CONTAINING PROTEIN"/>
    <property type="match status" value="1"/>
</dbReference>
<protein>
    <submittedName>
        <fullName evidence="4">GNAT family N-acetyltransferase</fullName>
    </submittedName>
</protein>
<dbReference type="Pfam" id="PF00583">
    <property type="entry name" value="Acetyltransf_1"/>
    <property type="match status" value="1"/>
</dbReference>
<gene>
    <name evidence="4" type="ORF">H7F16_12635</name>
</gene>
<dbReference type="EMBL" id="JACLQD010000003">
    <property type="protein sequence ID" value="MBC2836358.1"/>
    <property type="molecule type" value="Genomic_DNA"/>
</dbReference>
<evidence type="ECO:0000313" key="4">
    <source>
        <dbReference type="EMBL" id="MBC2836358.1"/>
    </source>
</evidence>
<dbReference type="PROSITE" id="PS51186">
    <property type="entry name" value="GNAT"/>
    <property type="match status" value="1"/>
</dbReference>
<keyword evidence="5" id="KW-1185">Reference proteome</keyword>
<dbReference type="Proteomes" id="UP000555411">
    <property type="component" value="Unassembled WGS sequence"/>
</dbReference>
<evidence type="ECO:0000259" key="3">
    <source>
        <dbReference type="PROSITE" id="PS51186"/>
    </source>
</evidence>
<dbReference type="Gene3D" id="3.40.630.30">
    <property type="match status" value="1"/>
</dbReference>
<dbReference type="PANTHER" id="PTHR43420">
    <property type="entry name" value="ACETYLTRANSFERASE"/>
    <property type="match status" value="1"/>
</dbReference>
<dbReference type="RefSeq" id="WP_185797960.1">
    <property type="nucleotide sequence ID" value="NZ_JACLQD010000003.1"/>
</dbReference>
<reference evidence="4 5" key="1">
    <citation type="journal article" date="2017" name="Int. J. Syst. Evol. Microbiol.">
        <title>Gemmobacter straminiformis sp. nov., isolated from an artificial fountain.</title>
        <authorList>
            <person name="Kang J.Y."/>
            <person name="Kim M.J."/>
            <person name="Chun J."/>
            <person name="Son K.P."/>
            <person name="Jahng K.Y."/>
        </authorList>
    </citation>
    <scope>NUCLEOTIDE SEQUENCE [LARGE SCALE GENOMIC DNA]</scope>
    <source>
        <strain evidence="4 5">CAM-8</strain>
    </source>
</reference>
<evidence type="ECO:0000313" key="5">
    <source>
        <dbReference type="Proteomes" id="UP000555411"/>
    </source>
</evidence>
<proteinExistence type="predicted"/>
<dbReference type="InterPro" id="IPR050680">
    <property type="entry name" value="YpeA/RimI_acetyltransf"/>
</dbReference>
<dbReference type="InterPro" id="IPR016181">
    <property type="entry name" value="Acyl_CoA_acyltransferase"/>
</dbReference>
<dbReference type="CDD" id="cd04301">
    <property type="entry name" value="NAT_SF"/>
    <property type="match status" value="1"/>
</dbReference>
<evidence type="ECO:0000256" key="1">
    <source>
        <dbReference type="ARBA" id="ARBA00022679"/>
    </source>
</evidence>
<comment type="caution">
    <text evidence="4">The sequence shown here is derived from an EMBL/GenBank/DDBJ whole genome shotgun (WGS) entry which is preliminary data.</text>
</comment>
<name>A0A842IBI7_9RHOB</name>